<feature type="region of interest" description="Uridylyltransferase" evidence="8">
    <location>
        <begin position="1"/>
        <end position="423"/>
    </location>
</feature>
<dbReference type="Proteomes" id="UP001501337">
    <property type="component" value="Unassembled WGS sequence"/>
</dbReference>
<evidence type="ECO:0000259" key="9">
    <source>
        <dbReference type="PROSITE" id="PS51671"/>
    </source>
</evidence>
<comment type="caution">
    <text evidence="8">Lacks conserved residue(s) required for the propagation of feature annotation.</text>
</comment>
<name>A0ABP7PQT4_9GAMM</name>
<evidence type="ECO:0000313" key="12">
    <source>
        <dbReference type="Proteomes" id="UP001501337"/>
    </source>
</evidence>
<dbReference type="Pfam" id="PF08335">
    <property type="entry name" value="GlnD_UR_UTase"/>
    <property type="match status" value="1"/>
</dbReference>
<dbReference type="InterPro" id="IPR003607">
    <property type="entry name" value="HD/PDEase_dom"/>
</dbReference>
<dbReference type="CDD" id="cd05401">
    <property type="entry name" value="NT_GlnE_GlnD_like"/>
    <property type="match status" value="1"/>
</dbReference>
<evidence type="ECO:0000256" key="8">
    <source>
        <dbReference type="HAMAP-Rule" id="MF_00277"/>
    </source>
</evidence>
<dbReference type="SUPFAM" id="SSF109604">
    <property type="entry name" value="HD-domain/PDEase-like"/>
    <property type="match status" value="1"/>
</dbReference>
<keyword evidence="12" id="KW-1185">Reference proteome</keyword>
<dbReference type="PROSITE" id="PS51831">
    <property type="entry name" value="HD"/>
    <property type="match status" value="1"/>
</dbReference>
<evidence type="ECO:0000313" key="11">
    <source>
        <dbReference type="EMBL" id="GAA3969493.1"/>
    </source>
</evidence>
<dbReference type="InterPro" id="IPR013546">
    <property type="entry name" value="PII_UdlTrfase/GS_AdlTrfase"/>
</dbReference>
<dbReference type="InterPro" id="IPR002934">
    <property type="entry name" value="Polymerase_NTP_transf_dom"/>
</dbReference>
<dbReference type="EC" id="2.7.7.59" evidence="8"/>
<dbReference type="Gene3D" id="3.30.70.260">
    <property type="match status" value="1"/>
</dbReference>
<dbReference type="InterPro" id="IPR043519">
    <property type="entry name" value="NT_sf"/>
</dbReference>
<comment type="catalytic activity">
    <reaction evidence="8">
        <text>[protein-PII]-L-tyrosine + UTP = [protein-PII]-uridylyl-L-tyrosine + diphosphate</text>
        <dbReference type="Rhea" id="RHEA:13673"/>
        <dbReference type="Rhea" id="RHEA-COMP:12147"/>
        <dbReference type="Rhea" id="RHEA-COMP:12148"/>
        <dbReference type="ChEBI" id="CHEBI:33019"/>
        <dbReference type="ChEBI" id="CHEBI:46398"/>
        <dbReference type="ChEBI" id="CHEBI:46858"/>
        <dbReference type="ChEBI" id="CHEBI:90602"/>
        <dbReference type="EC" id="2.7.7.59"/>
    </reaction>
</comment>
<dbReference type="InterPro" id="IPR045865">
    <property type="entry name" value="ACT-like_dom_sf"/>
</dbReference>
<dbReference type="InterPro" id="IPR002912">
    <property type="entry name" value="ACT_dom"/>
</dbReference>
<dbReference type="SMART" id="SM00471">
    <property type="entry name" value="HDc"/>
    <property type="match status" value="1"/>
</dbReference>
<dbReference type="RefSeq" id="WP_344807621.1">
    <property type="nucleotide sequence ID" value="NZ_BAABBO010000012.1"/>
</dbReference>
<dbReference type="PANTHER" id="PTHR47320">
    <property type="entry name" value="BIFUNCTIONAL URIDYLYLTRANSFERASE/URIDYLYL-REMOVING ENZYME"/>
    <property type="match status" value="1"/>
</dbReference>
<dbReference type="PANTHER" id="PTHR47320:SF1">
    <property type="entry name" value="BIFUNCTIONAL URIDYLYLTRANSFERASE_URIDYLYL-REMOVING ENZYME"/>
    <property type="match status" value="1"/>
</dbReference>
<keyword evidence="5 8" id="KW-0460">Magnesium</keyword>
<evidence type="ECO:0000256" key="4">
    <source>
        <dbReference type="ARBA" id="ARBA00022801"/>
    </source>
</evidence>
<feature type="domain" description="ACT" evidence="9">
    <location>
        <begin position="899"/>
        <end position="976"/>
    </location>
</feature>
<comment type="activity regulation">
    <text evidence="8">Uridylyltransferase (UTase) activity is inhibited by glutamine, while glutamine activates uridylyl-removing (UR) activity.</text>
</comment>
<evidence type="ECO:0000259" key="10">
    <source>
        <dbReference type="PROSITE" id="PS51831"/>
    </source>
</evidence>
<feature type="domain" description="ACT" evidence="9">
    <location>
        <begin position="788"/>
        <end position="867"/>
    </location>
</feature>
<evidence type="ECO:0000256" key="6">
    <source>
        <dbReference type="ARBA" id="ARBA00023268"/>
    </source>
</evidence>
<evidence type="ECO:0000256" key="3">
    <source>
        <dbReference type="ARBA" id="ARBA00022737"/>
    </source>
</evidence>
<keyword evidence="6 8" id="KW-0511">Multifunctional enzyme</keyword>
<keyword evidence="3" id="KW-0677">Repeat</keyword>
<reference evidence="12" key="1">
    <citation type="journal article" date="2019" name="Int. J. Syst. Evol. Microbiol.">
        <title>The Global Catalogue of Microorganisms (GCM) 10K type strain sequencing project: providing services to taxonomists for standard genome sequencing and annotation.</title>
        <authorList>
            <consortium name="The Broad Institute Genomics Platform"/>
            <consortium name="The Broad Institute Genome Sequencing Center for Infectious Disease"/>
            <person name="Wu L."/>
            <person name="Ma J."/>
        </authorList>
    </citation>
    <scope>NUCLEOTIDE SEQUENCE [LARGE SCALE GENOMIC DNA]</scope>
    <source>
        <strain evidence="12">JCM 17555</strain>
    </source>
</reference>
<dbReference type="HAMAP" id="MF_00277">
    <property type="entry name" value="PII_uridylyl_transf"/>
    <property type="match status" value="1"/>
</dbReference>
<dbReference type="Gene3D" id="3.30.460.10">
    <property type="entry name" value="Beta Polymerase, domain 2"/>
    <property type="match status" value="1"/>
</dbReference>
<dbReference type="SUPFAM" id="SSF81301">
    <property type="entry name" value="Nucleotidyltransferase"/>
    <property type="match status" value="1"/>
</dbReference>
<comment type="domain">
    <text evidence="8">Has four distinct domains: an N-terminal nucleotidyltransferase (NT) domain responsible for UTase activity, a central HD domain that encodes UR activity, and two C-terminal ACT domains that seem to have a role in glutamine sensing.</text>
</comment>
<dbReference type="SUPFAM" id="SSF55021">
    <property type="entry name" value="ACT-like"/>
    <property type="match status" value="1"/>
</dbReference>
<dbReference type="CDD" id="cd04899">
    <property type="entry name" value="ACT_ACR-UUR-like_2"/>
    <property type="match status" value="1"/>
</dbReference>
<dbReference type="PIRSF" id="PIRSF006288">
    <property type="entry name" value="PII_uridyltransf"/>
    <property type="match status" value="1"/>
</dbReference>
<keyword evidence="4 8" id="KW-0378">Hydrolase</keyword>
<comment type="caution">
    <text evidence="11">The sequence shown here is derived from an EMBL/GenBank/DDBJ whole genome shotgun (WGS) entry which is preliminary data.</text>
</comment>
<evidence type="ECO:0000256" key="5">
    <source>
        <dbReference type="ARBA" id="ARBA00022842"/>
    </source>
</evidence>
<organism evidence="11 12">
    <name type="scientific">Allohahella marinimesophila</name>
    <dbReference type="NCBI Taxonomy" id="1054972"/>
    <lineage>
        <taxon>Bacteria</taxon>
        <taxon>Pseudomonadati</taxon>
        <taxon>Pseudomonadota</taxon>
        <taxon>Gammaproteobacteria</taxon>
        <taxon>Oceanospirillales</taxon>
        <taxon>Hahellaceae</taxon>
        <taxon>Allohahella</taxon>
    </lineage>
</organism>
<comment type="similarity">
    <text evidence="8">Belongs to the GlnD family.</text>
</comment>
<proteinExistence type="inferred from homology"/>
<comment type="cofactor">
    <cofactor evidence="8">
        <name>Mg(2+)</name>
        <dbReference type="ChEBI" id="CHEBI:18420"/>
    </cofactor>
</comment>
<sequence length="976" mass="110171">MTKSALSASAADNMPSAHDTVTLSLQGNSLPNAPDLTTTFVLPTSIEAVIEQLRSTDADGSAIPELRKLLQNGNELLFSSFDSGLDVRALVAARSVLVDSALQTVWKTLPPAVGAQLCLIAVGGYGRGELFPYSDVDLLILLPERGTTDLEESLLEQSLSQLIASFWDMGLDIGHSVRTPDECIEQASADITIATNLLETRLLAGSTDLYSGLVIRAFSDESWTSRDFYIAKRSEQAQRHEKYEDTEYNLEPNLKTSPGGLRDVQTIGWISKRYYGGIGGSSHARGENEPPRDMVVDNEIHEGEMPDNVAGTMQDSADIGHYSFLNSGEFRALKEAENVLWWLRFGLHRICRRSENRLLFDHQRTLALMTQDSDTVAVEAVEAMMREFYLHSQSIQVLNDVMLQHFDEVHRNFHDTGSENIKALNRRFQVRNHYIEAVSPDIFQQQPFALIEVFLLLAQYENVLGISADTIRAIRENLHLITERFSRDLINTSLFMEILKTPHELYKTLGAMKRYGVLGRYLPAFGRIEGQMQHDLFHVYTVDVHTLHFIENIDSLFQDSGKTRFPNAHDLAAKLPKRELLYIAGLFHDIAKGRGGDHSELGAEEVREFARRHQLSQRDTSLLAWLVENHLMMSTTAQRRDISDPVVIHEFAQRFDSNIHLDYLYTMTVCDIAATSPNLWNSWRAVLLQNLYTETRAALARGKGKAINREDWIASTRSEVLEILLEDEEFTEQQLTALWNRLDDEYFQQDSTRDIASQTATILRHGDSTRPLVSIEQARGGTAAGYLEVLVYMEDKEKLFAGIVSTFDKLDLGVLEARIFQGEGNLSLSLFIVSETDSRDMLIPRQHILKNLMEVLDAIQNNRPFPPPRQNRRTSRQLQYFSFPTEVVLSNNADTMRTILSVVTPDRSGVLARIASVFVTMNVQILRARIATLGERVEDSFEICEPDDSPLSNPERCNELQEMLCEVLDRANENAA</sequence>
<dbReference type="NCBIfam" id="TIGR01693">
    <property type="entry name" value="UTase_glnD"/>
    <property type="match status" value="1"/>
</dbReference>
<feature type="domain" description="HD" evidence="10">
    <location>
        <begin position="557"/>
        <end position="658"/>
    </location>
</feature>
<dbReference type="EC" id="3.1.4.-" evidence="8"/>
<keyword evidence="1 8" id="KW-0808">Transferase</keyword>
<evidence type="ECO:0000256" key="7">
    <source>
        <dbReference type="ARBA" id="ARBA00047968"/>
    </source>
</evidence>
<dbReference type="GO" id="GO:0016779">
    <property type="term" value="F:nucleotidyltransferase activity"/>
    <property type="evidence" value="ECO:0007669"/>
    <property type="project" value="UniProtKB-KW"/>
</dbReference>
<dbReference type="Pfam" id="PF01966">
    <property type="entry name" value="HD"/>
    <property type="match status" value="1"/>
</dbReference>
<dbReference type="CDD" id="cd00077">
    <property type="entry name" value="HDc"/>
    <property type="match status" value="1"/>
</dbReference>
<dbReference type="Pfam" id="PF01909">
    <property type="entry name" value="NTP_transf_2"/>
    <property type="match status" value="1"/>
</dbReference>
<dbReference type="EMBL" id="BAABBO010000012">
    <property type="protein sequence ID" value="GAA3969493.1"/>
    <property type="molecule type" value="Genomic_DNA"/>
</dbReference>
<comment type="catalytic activity">
    <reaction evidence="7">
        <text>guanosine 3',5'-bis(diphosphate) + H2O = GDP + diphosphate + H(+)</text>
        <dbReference type="Rhea" id="RHEA:14253"/>
        <dbReference type="ChEBI" id="CHEBI:15377"/>
        <dbReference type="ChEBI" id="CHEBI:15378"/>
        <dbReference type="ChEBI" id="CHEBI:33019"/>
        <dbReference type="ChEBI" id="CHEBI:58189"/>
        <dbReference type="ChEBI" id="CHEBI:77828"/>
        <dbReference type="EC" id="3.1.7.2"/>
    </reaction>
</comment>
<dbReference type="Gene3D" id="1.10.3090.10">
    <property type="entry name" value="cca-adding enzyme, domain 2"/>
    <property type="match status" value="1"/>
</dbReference>
<gene>
    <name evidence="8" type="primary">glnD</name>
    <name evidence="11" type="ORF">GCM10022278_29050</name>
</gene>
<keyword evidence="2 8" id="KW-0548">Nucleotidyltransferase</keyword>
<protein>
    <recommendedName>
        <fullName evidence="8">Bifunctional uridylyltransferase/uridylyl-removing enzyme</fullName>
        <shortName evidence="8">UTase/UR</shortName>
    </recommendedName>
    <alternativeName>
        <fullName evidence="8">Bifunctional [protein-PII] modification enzyme</fullName>
    </alternativeName>
    <alternativeName>
        <fullName evidence="8">Bifunctional nitrogen sensor protein</fullName>
    </alternativeName>
    <domain>
        <recommendedName>
            <fullName evidence="8">[Protein-PII] uridylyltransferase</fullName>
            <shortName evidence="8">PII uridylyltransferase</shortName>
            <shortName evidence="8">UTase</shortName>
            <ecNumber evidence="8">2.7.7.59</ecNumber>
        </recommendedName>
    </domain>
    <domain>
        <recommendedName>
            <fullName evidence="8">[Protein-PII]-UMP uridylyl-removing enzyme</fullName>
            <shortName evidence="8">UR</shortName>
            <ecNumber evidence="8">3.1.4.-</ecNumber>
        </recommendedName>
    </domain>
</protein>
<dbReference type="PROSITE" id="PS51671">
    <property type="entry name" value="ACT"/>
    <property type="match status" value="2"/>
</dbReference>
<comment type="catalytic activity">
    <reaction evidence="8">
        <text>[protein-PII]-uridylyl-L-tyrosine + H2O = [protein-PII]-L-tyrosine + UMP + H(+)</text>
        <dbReference type="Rhea" id="RHEA:48600"/>
        <dbReference type="Rhea" id="RHEA-COMP:12147"/>
        <dbReference type="Rhea" id="RHEA-COMP:12148"/>
        <dbReference type="ChEBI" id="CHEBI:15377"/>
        <dbReference type="ChEBI" id="CHEBI:15378"/>
        <dbReference type="ChEBI" id="CHEBI:46858"/>
        <dbReference type="ChEBI" id="CHEBI:57865"/>
        <dbReference type="ChEBI" id="CHEBI:90602"/>
    </reaction>
</comment>
<accession>A0ABP7PQT4</accession>
<evidence type="ECO:0000256" key="2">
    <source>
        <dbReference type="ARBA" id="ARBA00022695"/>
    </source>
</evidence>
<comment type="function">
    <text evidence="8">Modifies, by uridylylation and deuridylylation, the PII regulatory proteins (GlnB and homologs), in response to the nitrogen status of the cell that GlnD senses through the glutamine level. Under low glutamine levels, catalyzes the conversion of the PII proteins and UTP to PII-UMP and PPi, while under higher glutamine levels, GlnD hydrolyzes PII-UMP to PII and UMP (deuridylylation). Thus, controls uridylylation state and activity of the PII proteins, and plays an important role in the regulation of nitrogen metabolism.</text>
</comment>
<evidence type="ECO:0000256" key="1">
    <source>
        <dbReference type="ARBA" id="ARBA00022679"/>
    </source>
</evidence>
<dbReference type="InterPro" id="IPR010043">
    <property type="entry name" value="UTase/UR"/>
</dbReference>
<dbReference type="InterPro" id="IPR006674">
    <property type="entry name" value="HD_domain"/>
</dbReference>